<accession>A0A0A9VRJ1</accession>
<evidence type="ECO:0000313" key="2">
    <source>
        <dbReference type="EMBL" id="JAF97901.1"/>
    </source>
</evidence>
<proteinExistence type="predicted"/>
<gene>
    <name evidence="1" type="primary">engB_5</name>
    <name evidence="2" type="synonym">engB_4</name>
    <name evidence="1" type="ORF">CM83_29606</name>
    <name evidence="2" type="ORF">CM83_29607</name>
</gene>
<evidence type="ECO:0000313" key="1">
    <source>
        <dbReference type="EMBL" id="JAF97900.1"/>
    </source>
</evidence>
<sequence length="112" mass="12719">RDRVSLCVVATNTNAVLALQSTHTSDANINKTRQVNTITAEKQQKQTCKQLYMHAYLYDMMRLEQVCQKQQDRIFAIAVVQNIKAMIVCKDINLHTMQQSTKRGTVGLSMCV</sequence>
<organism evidence="1">
    <name type="scientific">Lygus hesperus</name>
    <name type="common">Western plant bug</name>
    <dbReference type="NCBI Taxonomy" id="30085"/>
    <lineage>
        <taxon>Eukaryota</taxon>
        <taxon>Metazoa</taxon>
        <taxon>Ecdysozoa</taxon>
        <taxon>Arthropoda</taxon>
        <taxon>Hexapoda</taxon>
        <taxon>Insecta</taxon>
        <taxon>Pterygota</taxon>
        <taxon>Neoptera</taxon>
        <taxon>Paraneoptera</taxon>
        <taxon>Hemiptera</taxon>
        <taxon>Heteroptera</taxon>
        <taxon>Panheteroptera</taxon>
        <taxon>Cimicomorpha</taxon>
        <taxon>Miridae</taxon>
        <taxon>Mirini</taxon>
        <taxon>Lygus</taxon>
    </lineage>
</organism>
<dbReference type="EMBL" id="GBHO01045702">
    <property type="protein sequence ID" value="JAF97901.1"/>
    <property type="molecule type" value="Transcribed_RNA"/>
</dbReference>
<dbReference type="EMBL" id="GBHO01045703">
    <property type="protein sequence ID" value="JAF97900.1"/>
    <property type="molecule type" value="Transcribed_RNA"/>
</dbReference>
<dbReference type="AlphaFoldDB" id="A0A0A9VRJ1"/>
<reference evidence="1" key="1">
    <citation type="journal article" date="2014" name="PLoS ONE">
        <title>Transcriptome-Based Identification of ABC Transporters in the Western Tarnished Plant Bug Lygus hesperus.</title>
        <authorList>
            <person name="Hull J.J."/>
            <person name="Chaney K."/>
            <person name="Geib S.M."/>
            <person name="Fabrick J.A."/>
            <person name="Brent C.S."/>
            <person name="Walsh D."/>
            <person name="Lavine L.C."/>
        </authorList>
    </citation>
    <scope>NUCLEOTIDE SEQUENCE</scope>
</reference>
<reference evidence="1" key="2">
    <citation type="submission" date="2014-07" db="EMBL/GenBank/DDBJ databases">
        <authorList>
            <person name="Hull J."/>
        </authorList>
    </citation>
    <scope>NUCLEOTIDE SEQUENCE</scope>
</reference>
<feature type="non-terminal residue" evidence="1">
    <location>
        <position position="1"/>
    </location>
</feature>
<protein>
    <submittedName>
        <fullName evidence="1">Putative GTP-binding protein EngB</fullName>
    </submittedName>
</protein>
<name>A0A0A9VRJ1_LYGHE</name>